<feature type="compositionally biased region" description="Polar residues" evidence="1">
    <location>
        <begin position="99"/>
        <end position="109"/>
    </location>
</feature>
<evidence type="ECO:0000256" key="1">
    <source>
        <dbReference type="SAM" id="MobiDB-lite"/>
    </source>
</evidence>
<proteinExistence type="predicted"/>
<feature type="non-terminal residue" evidence="3">
    <location>
        <position position="1"/>
    </location>
</feature>
<sequence length="624" mass="69057">MDCCWAKASARERRGGEGGAGVQLVRLRLARHFAAPPLPPALSPRRFLGLRSRRRQAAWSAAEKPAPFGHLLGYDKNNKQPQGSVSLSSDAQEKDDKQPSGSLSSTAIENENKLSGAEKKSNKPSSADSKGKNQASGCTSSSPNQSSNLPECDIKPNVALVEDTTHNTPAEASSSNTRSFAQRVVSYSTEPGIAALFKEFLFKRKGDTEKFYPYEMKNLVARGTRRVLTVHYGHVVQTDKNLAMAICNNYPRWHETLTTVALECMNNLLKCKESLQLDFAGMPTSHTSLVHRLQNPVKIMPVYGHTKDKIMIPKDDPLAVVEDLFHYAINMHRNGRAYGGFDVSEIDVISQKAKITKSPDVVLSWPLSEDMMIAMEKDLEDLADSVLCKFRTPGFIVLYLEEFINLLKDKQLLRTFWASKTSSGDLWDLLENNPFFKPPAIRKMLMTGIHEACDSQFDKNDTSAVFKDVLEKETADWVQDVLSSGNQVMIGTPTHVASVAAATQGAPPAKKNLTTAPKISYQKNLKSLSEFMCNHCKHATSRTFIGWPRQQLTQSLDELEVGAAAVLATYVVKVLVTLAKKRAFTGMLKSTWEAYKCFKKSGAKVLTIKRNCFGANGNYPLSLL</sequence>
<feature type="domain" description="MCM N-terminal" evidence="2">
    <location>
        <begin position="196"/>
        <end position="272"/>
    </location>
</feature>
<name>A0A5J9TG22_9POAL</name>
<dbReference type="InterPro" id="IPR027925">
    <property type="entry name" value="MCM_N"/>
</dbReference>
<dbReference type="EMBL" id="RWGY01000039">
    <property type="protein sequence ID" value="TVU10356.1"/>
    <property type="molecule type" value="Genomic_DNA"/>
</dbReference>
<keyword evidence="4" id="KW-1185">Reference proteome</keyword>
<dbReference type="AlphaFoldDB" id="A0A5J9TG22"/>
<protein>
    <recommendedName>
        <fullName evidence="2">MCM N-terminal domain-containing protein</fullName>
    </recommendedName>
</protein>
<dbReference type="Gramene" id="TVU10356">
    <property type="protein sequence ID" value="TVU10356"/>
    <property type="gene ID" value="EJB05_43880"/>
</dbReference>
<feature type="compositionally biased region" description="Polar residues" evidence="1">
    <location>
        <begin position="79"/>
        <end position="90"/>
    </location>
</feature>
<accession>A0A5J9TG22</accession>
<feature type="compositionally biased region" description="Polar residues" evidence="1">
    <location>
        <begin position="123"/>
        <end position="149"/>
    </location>
</feature>
<evidence type="ECO:0000313" key="4">
    <source>
        <dbReference type="Proteomes" id="UP000324897"/>
    </source>
</evidence>
<evidence type="ECO:0000259" key="2">
    <source>
        <dbReference type="Pfam" id="PF14551"/>
    </source>
</evidence>
<reference evidence="3 4" key="1">
    <citation type="journal article" date="2019" name="Sci. Rep.">
        <title>A high-quality genome of Eragrostis curvula grass provides insights into Poaceae evolution and supports new strategies to enhance forage quality.</title>
        <authorList>
            <person name="Carballo J."/>
            <person name="Santos B.A.C.M."/>
            <person name="Zappacosta D."/>
            <person name="Garbus I."/>
            <person name="Selva J.P."/>
            <person name="Gallo C.A."/>
            <person name="Diaz A."/>
            <person name="Albertini E."/>
            <person name="Caccamo M."/>
            <person name="Echenique V."/>
        </authorList>
    </citation>
    <scope>NUCLEOTIDE SEQUENCE [LARGE SCALE GENOMIC DNA]</scope>
    <source>
        <strain evidence="4">cv. Victoria</strain>
        <tissue evidence="3">Leaf</tissue>
    </source>
</reference>
<gene>
    <name evidence="3" type="ORF">EJB05_43880</name>
</gene>
<dbReference type="Proteomes" id="UP000324897">
    <property type="component" value="Chromosome 3"/>
</dbReference>
<feature type="region of interest" description="Disordered" evidence="1">
    <location>
        <begin position="67"/>
        <end position="152"/>
    </location>
</feature>
<organism evidence="3 4">
    <name type="scientific">Eragrostis curvula</name>
    <name type="common">weeping love grass</name>
    <dbReference type="NCBI Taxonomy" id="38414"/>
    <lineage>
        <taxon>Eukaryota</taxon>
        <taxon>Viridiplantae</taxon>
        <taxon>Streptophyta</taxon>
        <taxon>Embryophyta</taxon>
        <taxon>Tracheophyta</taxon>
        <taxon>Spermatophyta</taxon>
        <taxon>Magnoliopsida</taxon>
        <taxon>Liliopsida</taxon>
        <taxon>Poales</taxon>
        <taxon>Poaceae</taxon>
        <taxon>PACMAD clade</taxon>
        <taxon>Chloridoideae</taxon>
        <taxon>Eragrostideae</taxon>
        <taxon>Eragrostidinae</taxon>
        <taxon>Eragrostis</taxon>
    </lineage>
</organism>
<feature type="compositionally biased region" description="Basic and acidic residues" evidence="1">
    <location>
        <begin position="110"/>
        <end position="121"/>
    </location>
</feature>
<evidence type="ECO:0000313" key="3">
    <source>
        <dbReference type="EMBL" id="TVU10356.1"/>
    </source>
</evidence>
<dbReference type="Gene3D" id="3.30.1640.10">
    <property type="entry name" value="mini-chromosome maintenance (MCM) complex, chain A, domain 1"/>
    <property type="match status" value="1"/>
</dbReference>
<dbReference type="Pfam" id="PF14551">
    <property type="entry name" value="MCM_N"/>
    <property type="match status" value="1"/>
</dbReference>
<comment type="caution">
    <text evidence="3">The sequence shown here is derived from an EMBL/GenBank/DDBJ whole genome shotgun (WGS) entry which is preliminary data.</text>
</comment>